<dbReference type="Pfam" id="PF01381">
    <property type="entry name" value="HTH_3"/>
    <property type="match status" value="1"/>
</dbReference>
<gene>
    <name evidence="3" type="ORF">HB662_02115</name>
</gene>
<comment type="caution">
    <text evidence="3">The sequence shown here is derived from an EMBL/GenBank/DDBJ whole genome shotgun (WGS) entry which is preliminary data.</text>
</comment>
<dbReference type="EMBL" id="JAAVTX010000001">
    <property type="protein sequence ID" value="NKE43554.1"/>
    <property type="molecule type" value="Genomic_DNA"/>
</dbReference>
<evidence type="ECO:0000313" key="4">
    <source>
        <dbReference type="Proteomes" id="UP000765160"/>
    </source>
</evidence>
<evidence type="ECO:0000256" key="1">
    <source>
        <dbReference type="SAM" id="MobiDB-lite"/>
    </source>
</evidence>
<feature type="region of interest" description="Disordered" evidence="1">
    <location>
        <begin position="70"/>
        <end position="89"/>
    </location>
</feature>
<dbReference type="Proteomes" id="UP000765160">
    <property type="component" value="Unassembled WGS sequence"/>
</dbReference>
<organism evidence="3 4">
    <name type="scientific">Falsiroseomonas frigidaquae</name>
    <dbReference type="NCBI Taxonomy" id="487318"/>
    <lineage>
        <taxon>Bacteria</taxon>
        <taxon>Pseudomonadati</taxon>
        <taxon>Pseudomonadota</taxon>
        <taxon>Alphaproteobacteria</taxon>
        <taxon>Acetobacterales</taxon>
        <taxon>Roseomonadaceae</taxon>
        <taxon>Falsiroseomonas</taxon>
    </lineage>
</organism>
<reference evidence="3 4" key="1">
    <citation type="submission" date="2020-03" db="EMBL/GenBank/DDBJ databases">
        <title>Roseomonas selenitidurans sp. nov. isolated from soil.</title>
        <authorList>
            <person name="Liu H."/>
        </authorList>
    </citation>
    <scope>NUCLEOTIDE SEQUENCE [LARGE SCALE GENOMIC DNA]</scope>
    <source>
        <strain evidence="3 4">JCM 15073</strain>
    </source>
</reference>
<dbReference type="InterPro" id="IPR001387">
    <property type="entry name" value="Cro/C1-type_HTH"/>
</dbReference>
<evidence type="ECO:0000313" key="3">
    <source>
        <dbReference type="EMBL" id="NKE43554.1"/>
    </source>
</evidence>
<proteinExistence type="predicted"/>
<accession>A0ABX1EUG8</accession>
<protein>
    <submittedName>
        <fullName evidence="3">Helix-turn-helix domain-containing protein</fullName>
    </submittedName>
</protein>
<dbReference type="InterPro" id="IPR010982">
    <property type="entry name" value="Lambda_DNA-bd_dom_sf"/>
</dbReference>
<keyword evidence="4" id="KW-1185">Reference proteome</keyword>
<dbReference type="SUPFAM" id="SSF47413">
    <property type="entry name" value="lambda repressor-like DNA-binding domains"/>
    <property type="match status" value="1"/>
</dbReference>
<evidence type="ECO:0000259" key="2">
    <source>
        <dbReference type="Pfam" id="PF01381"/>
    </source>
</evidence>
<name>A0ABX1EUG8_9PROT</name>
<dbReference type="CDD" id="cd00093">
    <property type="entry name" value="HTH_XRE"/>
    <property type="match status" value="1"/>
</dbReference>
<dbReference type="RefSeq" id="WP_168046643.1">
    <property type="nucleotide sequence ID" value="NZ_JAATJR010000001.1"/>
</dbReference>
<feature type="domain" description="HTH cro/C1-type" evidence="2">
    <location>
        <begin position="5"/>
        <end position="50"/>
    </location>
</feature>
<sequence length="89" mass="9585">MLLHQWLETSEMSAAQLADTVGVHLSTVFRIALGTRRASLRVALAIQEATKGEVSTAEVAAAFANPTIRPGRRGPLRRSLAAREKVAHP</sequence>
<dbReference type="Gene3D" id="1.10.260.40">
    <property type="entry name" value="lambda repressor-like DNA-binding domains"/>
    <property type="match status" value="1"/>
</dbReference>